<dbReference type="Gene3D" id="3.40.30.10">
    <property type="entry name" value="Glutaredoxin"/>
    <property type="match status" value="1"/>
</dbReference>
<dbReference type="CDD" id="cd03046">
    <property type="entry name" value="GST_N_GTT1_like"/>
    <property type="match status" value="1"/>
</dbReference>
<reference evidence="4" key="1">
    <citation type="submission" date="2016-11" db="EMBL/GenBank/DDBJ databases">
        <authorList>
            <person name="Shukria A."/>
            <person name="Stevens D.C."/>
        </authorList>
    </citation>
    <scope>NUCLEOTIDE SEQUENCE [LARGE SCALE GENOMIC DNA]</scope>
    <source>
        <strain evidence="4">Cbfe23</strain>
    </source>
</reference>
<evidence type="ECO:0000313" key="3">
    <source>
        <dbReference type="EMBL" id="OJH38886.1"/>
    </source>
</evidence>
<comment type="caution">
    <text evidence="3">The sequence shown here is derived from an EMBL/GenBank/DDBJ whole genome shotgun (WGS) entry which is preliminary data.</text>
</comment>
<dbReference type="PROSITE" id="PS50404">
    <property type="entry name" value="GST_NTER"/>
    <property type="match status" value="1"/>
</dbReference>
<dbReference type="SFLD" id="SFLDG00358">
    <property type="entry name" value="Main_(cytGST)"/>
    <property type="match status" value="1"/>
</dbReference>
<dbReference type="PROSITE" id="PS50405">
    <property type="entry name" value="GST_CTER"/>
    <property type="match status" value="1"/>
</dbReference>
<dbReference type="OrthoDB" id="5740960at2"/>
<dbReference type="InterPro" id="IPR004045">
    <property type="entry name" value="Glutathione_S-Trfase_N"/>
</dbReference>
<dbReference type="Pfam" id="PF02798">
    <property type="entry name" value="GST_N"/>
    <property type="match status" value="1"/>
</dbReference>
<gene>
    <name evidence="3" type="ORF">BON30_21955</name>
</gene>
<evidence type="ECO:0000313" key="4">
    <source>
        <dbReference type="Proteomes" id="UP000182229"/>
    </source>
</evidence>
<dbReference type="InterPro" id="IPR036282">
    <property type="entry name" value="Glutathione-S-Trfase_C_sf"/>
</dbReference>
<dbReference type="InterPro" id="IPR010987">
    <property type="entry name" value="Glutathione-S-Trfase_C-like"/>
</dbReference>
<accession>A0A1L9B9E9</accession>
<organism evidence="3 4">
    <name type="scientific">Cystobacter ferrugineus</name>
    <dbReference type="NCBI Taxonomy" id="83449"/>
    <lineage>
        <taxon>Bacteria</taxon>
        <taxon>Pseudomonadati</taxon>
        <taxon>Myxococcota</taxon>
        <taxon>Myxococcia</taxon>
        <taxon>Myxococcales</taxon>
        <taxon>Cystobacterineae</taxon>
        <taxon>Archangiaceae</taxon>
        <taxon>Cystobacter</taxon>
    </lineage>
</organism>
<dbReference type="SFLD" id="SFLDG01150">
    <property type="entry name" value="Main.1:_Beta-like"/>
    <property type="match status" value="1"/>
</dbReference>
<dbReference type="PANTHER" id="PTHR44051:SF8">
    <property type="entry name" value="GLUTATHIONE S-TRANSFERASE GSTA"/>
    <property type="match status" value="1"/>
</dbReference>
<feature type="domain" description="GST N-terminal" evidence="1">
    <location>
        <begin position="1"/>
        <end position="79"/>
    </location>
</feature>
<dbReference type="AlphaFoldDB" id="A0A1L9B9E9"/>
<name>A0A1L9B9E9_9BACT</name>
<dbReference type="SUPFAM" id="SSF47616">
    <property type="entry name" value="GST C-terminal domain-like"/>
    <property type="match status" value="1"/>
</dbReference>
<reference evidence="3 4" key="2">
    <citation type="submission" date="2016-12" db="EMBL/GenBank/DDBJ databases">
        <title>Draft Genome Sequence of Cystobacter ferrugineus Strain Cbfe23.</title>
        <authorList>
            <person name="Akbar S."/>
            <person name="Dowd S.E."/>
            <person name="Stevens D.C."/>
        </authorList>
    </citation>
    <scope>NUCLEOTIDE SEQUENCE [LARGE SCALE GENOMIC DNA]</scope>
    <source>
        <strain evidence="3 4">Cbfe23</strain>
    </source>
</reference>
<proteinExistence type="predicted"/>
<dbReference type="GO" id="GO:0016740">
    <property type="term" value="F:transferase activity"/>
    <property type="evidence" value="ECO:0007669"/>
    <property type="project" value="UniProtKB-KW"/>
</dbReference>
<dbReference type="PANTHER" id="PTHR44051">
    <property type="entry name" value="GLUTATHIONE S-TRANSFERASE-RELATED"/>
    <property type="match status" value="1"/>
</dbReference>
<dbReference type="Pfam" id="PF13410">
    <property type="entry name" value="GST_C_2"/>
    <property type="match status" value="1"/>
</dbReference>
<dbReference type="InterPro" id="IPR036249">
    <property type="entry name" value="Thioredoxin-like_sf"/>
</dbReference>
<evidence type="ECO:0000259" key="1">
    <source>
        <dbReference type="PROSITE" id="PS50404"/>
    </source>
</evidence>
<dbReference type="EMBL" id="MPIN01000005">
    <property type="protein sequence ID" value="OJH38886.1"/>
    <property type="molecule type" value="Genomic_DNA"/>
</dbReference>
<dbReference type="InterPro" id="IPR040079">
    <property type="entry name" value="Glutathione_S-Trfase"/>
</dbReference>
<dbReference type="RefSeq" id="WP_071900321.1">
    <property type="nucleotide sequence ID" value="NZ_MPIN01000005.1"/>
</dbReference>
<feature type="domain" description="GST C-terminal" evidence="2">
    <location>
        <begin position="85"/>
        <end position="198"/>
    </location>
</feature>
<dbReference type="STRING" id="83449.BON30_21955"/>
<dbReference type="Proteomes" id="UP000182229">
    <property type="component" value="Unassembled WGS sequence"/>
</dbReference>
<protein>
    <submittedName>
        <fullName evidence="3">Glutathione S-transferase</fullName>
    </submittedName>
</protein>
<dbReference type="SFLD" id="SFLDS00019">
    <property type="entry name" value="Glutathione_Transferase_(cytos"/>
    <property type="match status" value="1"/>
</dbReference>
<dbReference type="Gene3D" id="1.20.1050.10">
    <property type="match status" value="1"/>
</dbReference>
<evidence type="ECO:0000259" key="2">
    <source>
        <dbReference type="PROSITE" id="PS50405"/>
    </source>
</evidence>
<keyword evidence="4" id="KW-1185">Reference proteome</keyword>
<keyword evidence="3" id="KW-0808">Transferase</keyword>
<sequence length="198" mass="22366">MKLYFAPRTRAVRARWLLEELEVPYELVKLDVAKQETTTPAHLALHPLGEVPVLVDGATVLFESLAICLHLADRFPEKKLAPPLGSADRGPYLQWIVFAEVTLDPLVLEHYWNTQLPEEKKVDLSRQHARLNDVLEVLDVRLDGREFIAGDSFTAADVVLASILHLAHTLKLLDGYPKLFEYTLRQAKRPATRRAVSG</sequence>
<dbReference type="SUPFAM" id="SSF52833">
    <property type="entry name" value="Thioredoxin-like"/>
    <property type="match status" value="1"/>
</dbReference>